<keyword evidence="2" id="KW-1185">Reference proteome</keyword>
<dbReference type="EMBL" id="CP063845">
    <property type="protein sequence ID" value="UFP92851.1"/>
    <property type="molecule type" value="Genomic_DNA"/>
</dbReference>
<reference evidence="1 2" key="1">
    <citation type="journal article" date="2021" name="Genome Biol. Evol.">
        <title>Complete Genome Sequencing of a Novel Gloeobacter Species from a Waterfall Cave in Mexico.</title>
        <authorList>
            <person name="Saw J.H."/>
            <person name="Cardona T."/>
            <person name="Montejano G."/>
        </authorList>
    </citation>
    <scope>NUCLEOTIDE SEQUENCE [LARGE SCALE GENOMIC DNA]</scope>
    <source>
        <strain evidence="1">MG652769</strain>
    </source>
</reference>
<dbReference type="Proteomes" id="UP001054846">
    <property type="component" value="Chromosome"/>
</dbReference>
<gene>
    <name evidence="1" type="ORF">ISF26_13565</name>
</gene>
<evidence type="ECO:0000313" key="1">
    <source>
        <dbReference type="EMBL" id="UFP92851.1"/>
    </source>
</evidence>
<name>A0ABY3PGR4_9CYAN</name>
<evidence type="ECO:0000313" key="2">
    <source>
        <dbReference type="Proteomes" id="UP001054846"/>
    </source>
</evidence>
<accession>A0ABY3PGR4</accession>
<proteinExistence type="predicted"/>
<organism evidence="1 2">
    <name type="scientific">Gloeobacter morelensis MG652769</name>
    <dbReference type="NCBI Taxonomy" id="2781736"/>
    <lineage>
        <taxon>Bacteria</taxon>
        <taxon>Bacillati</taxon>
        <taxon>Cyanobacteriota</taxon>
        <taxon>Cyanophyceae</taxon>
        <taxon>Gloeobacterales</taxon>
        <taxon>Gloeobacteraceae</taxon>
        <taxon>Gloeobacter</taxon>
        <taxon>Gloeobacter morelensis</taxon>
    </lineage>
</organism>
<sequence length="287" mass="31561">MAPQLVIPSKTFTLLSIGQRGVGKTVFLAGSCAHLLERRDPSQLLWFESKDGDSRKQIDKILEYMARTGEYPPATAAVSTFQFSLKCRSALGTRTLCHFRWQDIPGEICHVLDPAFRQMILTSNGCCTFLDAEALLEREGYLLEEAAGVIEQVMLIANLVALNRLQYAFTLVLTKCDRLRSQPQLAVRLDERLQPVLAQLQVLGCHYRVFQSGMVLRAGAPVPVEATAGVDALVWLVSEVNKAHRDHWTQTVGRWLAGLLGGGPVNQTERGALGALLASQPSASKPH</sequence>
<dbReference type="RefSeq" id="WP_230839847.1">
    <property type="nucleotide sequence ID" value="NZ_CP063845.1"/>
</dbReference>
<protein>
    <submittedName>
        <fullName evidence="1">Uncharacterized protein</fullName>
    </submittedName>
</protein>